<comment type="caution">
    <text evidence="1">The sequence shown here is derived from an EMBL/GenBank/DDBJ whole genome shotgun (WGS) entry which is preliminary data.</text>
</comment>
<evidence type="ECO:0000313" key="2">
    <source>
        <dbReference type="Proteomes" id="UP000681720"/>
    </source>
</evidence>
<organism evidence="1 2">
    <name type="scientific">Rotaria magnacalcarata</name>
    <dbReference type="NCBI Taxonomy" id="392030"/>
    <lineage>
        <taxon>Eukaryota</taxon>
        <taxon>Metazoa</taxon>
        <taxon>Spiralia</taxon>
        <taxon>Gnathifera</taxon>
        <taxon>Rotifera</taxon>
        <taxon>Eurotatoria</taxon>
        <taxon>Bdelloidea</taxon>
        <taxon>Philodinida</taxon>
        <taxon>Philodinidae</taxon>
        <taxon>Rotaria</taxon>
    </lineage>
</organism>
<feature type="non-terminal residue" evidence="1">
    <location>
        <position position="1"/>
    </location>
</feature>
<name>A0A8S3KMC0_9BILA</name>
<dbReference type="Proteomes" id="UP000681720">
    <property type="component" value="Unassembled WGS sequence"/>
</dbReference>
<proteinExistence type="predicted"/>
<sequence length="41" mass="4439">IYMLASICGQHGPNDVASIEPFENLLDARSTGGCHRFALAY</sequence>
<gene>
    <name evidence="1" type="ORF">GIL414_LOCUS88546</name>
</gene>
<protein>
    <submittedName>
        <fullName evidence="1">Uncharacterized protein</fullName>
    </submittedName>
</protein>
<dbReference type="AlphaFoldDB" id="A0A8S3KMC0"/>
<reference evidence="1" key="1">
    <citation type="submission" date="2021-02" db="EMBL/GenBank/DDBJ databases">
        <authorList>
            <person name="Nowell W R."/>
        </authorList>
    </citation>
    <scope>NUCLEOTIDE SEQUENCE</scope>
</reference>
<accession>A0A8S3KMC0</accession>
<evidence type="ECO:0000313" key="1">
    <source>
        <dbReference type="EMBL" id="CAF5229183.1"/>
    </source>
</evidence>
<dbReference type="EMBL" id="CAJOBJ010386582">
    <property type="protein sequence ID" value="CAF5229183.1"/>
    <property type="molecule type" value="Genomic_DNA"/>
</dbReference>